<name>A0A0H4X9R3_9BACT</name>
<organism evidence="1 2">
    <name type="scientific">Pseudomyxococcus hansupus</name>
    <dbReference type="NCBI Taxonomy" id="1297742"/>
    <lineage>
        <taxon>Bacteria</taxon>
        <taxon>Pseudomonadati</taxon>
        <taxon>Myxococcota</taxon>
        <taxon>Myxococcia</taxon>
        <taxon>Myxococcales</taxon>
        <taxon>Cystobacterineae</taxon>
        <taxon>Myxococcaceae</taxon>
        <taxon>Pseudomyxococcus</taxon>
    </lineage>
</organism>
<evidence type="ECO:0008006" key="3">
    <source>
        <dbReference type="Google" id="ProtNLM"/>
    </source>
</evidence>
<dbReference type="STRING" id="1297742.A176_007242"/>
<dbReference type="RefSeq" id="WP_002639995.1">
    <property type="nucleotide sequence ID" value="NZ_CP012109.1"/>
</dbReference>
<evidence type="ECO:0000313" key="1">
    <source>
        <dbReference type="EMBL" id="AKQ70330.1"/>
    </source>
</evidence>
<dbReference type="KEGG" id="mym:A176_007242"/>
<dbReference type="eggNOG" id="COG5464">
    <property type="taxonomic scope" value="Bacteria"/>
</dbReference>
<dbReference type="Proteomes" id="UP000009026">
    <property type="component" value="Chromosome"/>
</dbReference>
<dbReference type="PANTHER" id="PTHR34613">
    <property type="entry name" value="SLL0800 PROTEIN"/>
    <property type="match status" value="1"/>
</dbReference>
<dbReference type="PANTHER" id="PTHR34613:SF1">
    <property type="entry name" value="SLL6017 PROTEIN"/>
    <property type="match status" value="1"/>
</dbReference>
<dbReference type="EMBL" id="CP012109">
    <property type="protein sequence ID" value="AKQ70330.1"/>
    <property type="molecule type" value="Genomic_DNA"/>
</dbReference>
<dbReference type="PATRIC" id="fig|1297742.4.peg.7361"/>
<gene>
    <name evidence="1" type="ORF">A176_007242</name>
</gene>
<sequence length="287" mass="31984">MTTVFDLILRRLVQGHPEQLLLLLFGGQTPAFIRMADSSLPQSERRADTVLVVEAHGVRFAVDIEIQAQADPQFAVRLLDYTVRIHRREKLPVLPVAIYLTPEAEGTPPPYGFACPGIRVLTFDFQVVRLWEVDYLQPALQAASALIPLSVLESRAGPERIAWAESRIRQASSLSTEERLDLLVVLGTLASRRFGQERLSQHLRDIMIDSPFWEEQRELVRARVAVQERVQVLHTFARARGIPLPADAEERLAQLGAASLKDLVTQAVTAPDTAAAELRAVLAQQGH</sequence>
<protein>
    <recommendedName>
        <fullName evidence="3">Transposase (putative) YhgA-like domain-containing protein</fullName>
    </recommendedName>
</protein>
<keyword evidence="2" id="KW-1185">Reference proteome</keyword>
<proteinExistence type="predicted"/>
<evidence type="ECO:0000313" key="2">
    <source>
        <dbReference type="Proteomes" id="UP000009026"/>
    </source>
</evidence>
<reference evidence="1 2" key="1">
    <citation type="journal article" date="2016" name="PLoS ONE">
        <title>Complete Genome Sequence and Comparative Genomics of a Novel Myxobacterium Myxococcus hansupus.</title>
        <authorList>
            <person name="Sharma G."/>
            <person name="Narwani T."/>
            <person name="Subramanian S."/>
        </authorList>
    </citation>
    <scope>NUCLEOTIDE SEQUENCE [LARGE SCALE GENOMIC DNA]</scope>
    <source>
        <strain evidence="2">mixupus</strain>
    </source>
</reference>
<accession>A0A0H4X9R3</accession>
<dbReference type="AlphaFoldDB" id="A0A0H4X9R3"/>